<sequence length="1414" mass="156888" precursor="true">MKRSIVLAIACLLTISSTVVAEEVYISPSGRDTNSGEKDNPLASLDGARIKIASEKHAGKEPVTVWVQGGTYHLDKAFHLGAEDSGTAKAPITYRAVPGEEVLLKGSLPLSSNEWKLWKDGIYMQSLKGTALEGKEINQLFMSDKRMVRARFPNWDFENPLRTGLGYLHATNEKSMEMLTFDSADLKQRAAQWKDPQTGIVHAFHAHNWGNFQFRIKEIDTANQTIHFGEGGWQAQRRYGVGAGKSHGGSPFYIDNIFEELDAPLEWFHDAKTDTLYFKPPAGTDLKDVSVEAAVVDRIIECVGSEHIHFDGFHLTQTHTTFMDAYDDIARGDWAVHRGGAVYFNDCQNCSVRNFHIEQVGGNGIFVDGFNREIHITGCLVEETGESAVCFVGNPESVRDYQTWEKAVRKIVDLEPGPKTKDYPANCSVKNTITRDVGVYGKQTSGVLVSMAMDITIDHCSVYRIARAGVTLNDGTWGGHVMSHCDIYDTILDTGEHGPFNAWGRERFWKGRHLNKDLVLLDAMKPVKLHNNRVGNYRSGVSAGNWTIDLDDGSSNFQIYNNLMLGSTLKLRDGYHREVWNNIMVSAVPIGLHCWPADNSEDVFERNIVVVSGAVEGSKRISTGMIGSARMPKDYGSWGRFDSNIWWNTNAKDFSAGNQVKSLAQWQEKQGETDAFADPLFVDPENRNYNVKADSPALKLGFKNFPMDQFGHQMTRVMCGSTEFEDSIEVVIRPDARGGEVHYSLDGSVPTVDSPTYKKPLSIGQTTTLIASSFDAQGHEVGFADKVILKKVDAVVQQSWLASLLAGKHVGSAEKRTASSKRPRSWNWAGMELVTISDFPDYIDASGGQDYGAFVVKLDADSPAAKAGLKNGDTIIRAGSTEVQNLEDLKRALTSAKGAVTVKVFRDYKQYDYTLAQSSMPWTIDTQAEWEQSVDSKSQLEIKDGMATLTAKTATFRSTLKTFDDKRSAESITIAQSPVWENWNPIGQIGPKNVKNAPVFLRMGEDDYWLFAGYKESKDAEPVASATLEGFDVPLMSTKNPHLFIAPGGVNPKRGGYYGWQSRDMVNWVFHGPMSPPKAGNATTAELVDGKVYLYYDYPNDQDPHLAIDADLTDGEPGVDMGMAFLDPSHGSDCAVIRDLDGNFHLIVEDWNPIDASTHAWDSPLATHAVSKDGKGDFKILPPVVDERTKPTGKMGEYFHPHWHRGARKDEFPAKPVPQDIPRQRIKKGDIRAFAEYEIHEPEQNAFGDWAAISIGGQYYLFGDFDPATAHGDKNAMSVAWFTSSDINEQFTFCGNVGAGHPDPDIMFAEDRFYLITQTTQDFVSTGPWVEGVEVHVGVDTNKDGAIDQWTDWQTIKETYGPIPGFAKQVAKTPAQMDLSSLPKGYGFQFELRLTDTTENKSKPIIQAIKMNFR</sequence>
<reference evidence="3 4" key="1">
    <citation type="submission" date="2019-02" db="EMBL/GenBank/DDBJ databases">
        <title>Deep-cultivation of Planctomycetes and their phenomic and genomic characterization uncovers novel biology.</title>
        <authorList>
            <person name="Wiegand S."/>
            <person name="Jogler M."/>
            <person name="Boedeker C."/>
            <person name="Pinto D."/>
            <person name="Vollmers J."/>
            <person name="Rivas-Marin E."/>
            <person name="Kohn T."/>
            <person name="Peeters S.H."/>
            <person name="Heuer A."/>
            <person name="Rast P."/>
            <person name="Oberbeckmann S."/>
            <person name="Bunk B."/>
            <person name="Jeske O."/>
            <person name="Meyerdierks A."/>
            <person name="Storesund J.E."/>
            <person name="Kallscheuer N."/>
            <person name="Luecker S."/>
            <person name="Lage O.M."/>
            <person name="Pohl T."/>
            <person name="Merkel B.J."/>
            <person name="Hornburger P."/>
            <person name="Mueller R.-W."/>
            <person name="Bruemmer F."/>
            <person name="Labrenz M."/>
            <person name="Spormann A.M."/>
            <person name="Op den Camp H."/>
            <person name="Overmann J."/>
            <person name="Amann R."/>
            <person name="Jetten M.S.M."/>
            <person name="Mascher T."/>
            <person name="Medema M.H."/>
            <person name="Devos D.P."/>
            <person name="Kaster A.-K."/>
            <person name="Ovreas L."/>
            <person name="Rohde M."/>
            <person name="Galperin M.Y."/>
            <person name="Jogler C."/>
        </authorList>
    </citation>
    <scope>NUCLEOTIDE SEQUENCE [LARGE SCALE GENOMIC DNA]</scope>
    <source>
        <strain evidence="3 4">K23_9</strain>
    </source>
</reference>
<dbReference type="SUPFAM" id="SSF51126">
    <property type="entry name" value="Pectin lyase-like"/>
    <property type="match status" value="1"/>
</dbReference>
<dbReference type="Gene3D" id="2.30.42.10">
    <property type="match status" value="1"/>
</dbReference>
<gene>
    <name evidence="3" type="ORF">K239x_50850</name>
</gene>
<feature type="signal peptide" evidence="1">
    <location>
        <begin position="1"/>
        <end position="21"/>
    </location>
</feature>
<dbReference type="SUPFAM" id="SSF50156">
    <property type="entry name" value="PDZ domain-like"/>
    <property type="match status" value="1"/>
</dbReference>
<dbReference type="InterPro" id="IPR001478">
    <property type="entry name" value="PDZ"/>
</dbReference>
<dbReference type="SUPFAM" id="SSF75005">
    <property type="entry name" value="Arabinanase/levansucrase/invertase"/>
    <property type="match status" value="1"/>
</dbReference>
<dbReference type="Proteomes" id="UP000319817">
    <property type="component" value="Chromosome"/>
</dbReference>
<dbReference type="SMART" id="SM00710">
    <property type="entry name" value="PbH1"/>
    <property type="match status" value="4"/>
</dbReference>
<dbReference type="InterPro" id="IPR036034">
    <property type="entry name" value="PDZ_sf"/>
</dbReference>
<dbReference type="PANTHER" id="PTHR36453:SF1">
    <property type="entry name" value="RIGHT HANDED BETA HELIX DOMAIN-CONTAINING PROTEIN"/>
    <property type="match status" value="1"/>
</dbReference>
<name>A0A517P116_9BACT</name>
<feature type="domain" description="PDZ" evidence="2">
    <location>
        <begin position="843"/>
        <end position="908"/>
    </location>
</feature>
<dbReference type="InterPro" id="IPR006626">
    <property type="entry name" value="PbH1"/>
</dbReference>
<keyword evidence="1" id="KW-0732">Signal</keyword>
<dbReference type="Gene3D" id="2.160.20.10">
    <property type="entry name" value="Single-stranded right-handed beta-helix, Pectin lyase-like"/>
    <property type="match status" value="2"/>
</dbReference>
<keyword evidence="4" id="KW-1185">Reference proteome</keyword>
<dbReference type="InterPro" id="IPR011050">
    <property type="entry name" value="Pectin_lyase_fold/virulence"/>
</dbReference>
<proteinExistence type="predicted"/>
<evidence type="ECO:0000313" key="4">
    <source>
        <dbReference type="Proteomes" id="UP000319817"/>
    </source>
</evidence>
<accession>A0A517P116</accession>
<evidence type="ECO:0000259" key="2">
    <source>
        <dbReference type="PROSITE" id="PS50106"/>
    </source>
</evidence>
<dbReference type="Pfam" id="PF13290">
    <property type="entry name" value="CHB_HEX_C_1"/>
    <property type="match status" value="1"/>
</dbReference>
<evidence type="ECO:0000313" key="3">
    <source>
        <dbReference type="EMBL" id="QDT13069.1"/>
    </source>
</evidence>
<dbReference type="EMBL" id="CP036526">
    <property type="protein sequence ID" value="QDT13069.1"/>
    <property type="molecule type" value="Genomic_DNA"/>
</dbReference>
<dbReference type="InterPro" id="IPR012334">
    <property type="entry name" value="Pectin_lyas_fold"/>
</dbReference>
<dbReference type="InterPro" id="IPR023296">
    <property type="entry name" value="Glyco_hydro_beta-prop_sf"/>
</dbReference>
<dbReference type="Pfam" id="PF13180">
    <property type="entry name" value="PDZ_2"/>
    <property type="match status" value="1"/>
</dbReference>
<dbReference type="InterPro" id="IPR059177">
    <property type="entry name" value="GH29D-like_dom"/>
</dbReference>
<dbReference type="PANTHER" id="PTHR36453">
    <property type="entry name" value="SECRETED PROTEIN-RELATED"/>
    <property type="match status" value="1"/>
</dbReference>
<dbReference type="Gene3D" id="2.115.10.20">
    <property type="entry name" value="Glycosyl hydrolase domain, family 43"/>
    <property type="match status" value="1"/>
</dbReference>
<dbReference type="PROSITE" id="PS50106">
    <property type="entry name" value="PDZ"/>
    <property type="match status" value="1"/>
</dbReference>
<evidence type="ECO:0000256" key="1">
    <source>
        <dbReference type="SAM" id="SignalP"/>
    </source>
</evidence>
<protein>
    <recommendedName>
        <fullName evidence="2">PDZ domain-containing protein</fullName>
    </recommendedName>
</protein>
<dbReference type="SMART" id="SM00228">
    <property type="entry name" value="PDZ"/>
    <property type="match status" value="1"/>
</dbReference>
<organism evidence="3 4">
    <name type="scientific">Stieleria marina</name>
    <dbReference type="NCBI Taxonomy" id="1930275"/>
    <lineage>
        <taxon>Bacteria</taxon>
        <taxon>Pseudomonadati</taxon>
        <taxon>Planctomycetota</taxon>
        <taxon>Planctomycetia</taxon>
        <taxon>Pirellulales</taxon>
        <taxon>Pirellulaceae</taxon>
        <taxon>Stieleria</taxon>
    </lineage>
</organism>
<feature type="chain" id="PRO_5021701777" description="PDZ domain-containing protein" evidence="1">
    <location>
        <begin position="22"/>
        <end position="1414"/>
    </location>
</feature>